<organism evidence="1 2">
    <name type="scientific">Vitis vinifera</name>
    <name type="common">Grape</name>
    <dbReference type="NCBI Taxonomy" id="29760"/>
    <lineage>
        <taxon>Eukaryota</taxon>
        <taxon>Viridiplantae</taxon>
        <taxon>Streptophyta</taxon>
        <taxon>Embryophyta</taxon>
        <taxon>Tracheophyta</taxon>
        <taxon>Spermatophyta</taxon>
        <taxon>Magnoliopsida</taxon>
        <taxon>eudicotyledons</taxon>
        <taxon>Gunneridae</taxon>
        <taxon>Pentapetalae</taxon>
        <taxon>rosids</taxon>
        <taxon>Vitales</taxon>
        <taxon>Vitaceae</taxon>
        <taxon>Viteae</taxon>
        <taxon>Vitis</taxon>
    </lineage>
</organism>
<dbReference type="EMBL" id="CP126665">
    <property type="protein sequence ID" value="WKA11447.1"/>
    <property type="molecule type" value="Genomic_DNA"/>
</dbReference>
<dbReference type="PANTHER" id="PTHR11439:SF486">
    <property type="entry name" value="RLK (RECEPTOR-LIKE KINASE) PROTEIN, PUTATIVE-RELATED"/>
    <property type="match status" value="1"/>
</dbReference>
<reference evidence="1 2" key="1">
    <citation type="journal article" date="2023" name="Hortic Res">
        <title>The complete reference genome for grapevine (Vitis vinifera L.) genetics and breeding.</title>
        <authorList>
            <person name="Shi X."/>
            <person name="Cao S."/>
            <person name="Wang X."/>
            <person name="Huang S."/>
            <person name="Wang Y."/>
            <person name="Liu Z."/>
            <person name="Liu W."/>
            <person name="Leng X."/>
            <person name="Peng Y."/>
            <person name="Wang N."/>
            <person name="Wang Y."/>
            <person name="Ma Z."/>
            <person name="Xu X."/>
            <person name="Zhang F."/>
            <person name="Xue H."/>
            <person name="Zhong H."/>
            <person name="Wang Y."/>
            <person name="Zhang K."/>
            <person name="Velt A."/>
            <person name="Avia K."/>
            <person name="Holtgrawe D."/>
            <person name="Grimplet J."/>
            <person name="Matus J.T."/>
            <person name="Ware D."/>
            <person name="Wu X."/>
            <person name="Wang H."/>
            <person name="Liu C."/>
            <person name="Fang Y."/>
            <person name="Rustenholz C."/>
            <person name="Cheng Z."/>
            <person name="Xiao H."/>
            <person name="Zhou Y."/>
        </authorList>
    </citation>
    <scope>NUCLEOTIDE SEQUENCE [LARGE SCALE GENOMIC DNA]</scope>
    <source>
        <strain evidence="2">cv. Pinot noir / PN40024</strain>
        <tissue evidence="1">Leaf</tissue>
    </source>
</reference>
<name>A0ABY9DWG8_VITVI</name>
<dbReference type="PANTHER" id="PTHR11439">
    <property type="entry name" value="GAG-POL-RELATED RETROTRANSPOSON"/>
    <property type="match status" value="1"/>
</dbReference>
<evidence type="ECO:0000313" key="2">
    <source>
        <dbReference type="Proteomes" id="UP001227230"/>
    </source>
</evidence>
<proteinExistence type="predicted"/>
<evidence type="ECO:0008006" key="3">
    <source>
        <dbReference type="Google" id="ProtNLM"/>
    </source>
</evidence>
<evidence type="ECO:0000313" key="1">
    <source>
        <dbReference type="EMBL" id="WKA11447.1"/>
    </source>
</evidence>
<sequence>MYLTNCTRPDIAFSVNLLARYSSIPTKRHWNGVKHILRYLRGTSDMGLYDSKESKSQLIGYVDAGYLSDPHKARSQTGYVFTYGGTTISWRSVKQTMVATSSNHLEILAIHEISRECVWLRSMIQHIQETCGLPSIRGNATILHEDNAACIAQIK</sequence>
<accession>A0ABY9DWG8</accession>
<protein>
    <recommendedName>
        <fullName evidence="3">Retrovirus-related Pol polyprotein from transposon TNT 1-94</fullName>
    </recommendedName>
</protein>
<dbReference type="Proteomes" id="UP001227230">
    <property type="component" value="Chromosome 18"/>
</dbReference>
<gene>
    <name evidence="1" type="ORF">VitviT2T_028944</name>
</gene>
<dbReference type="CDD" id="cd09272">
    <property type="entry name" value="RNase_HI_RT_Ty1"/>
    <property type="match status" value="1"/>
</dbReference>
<keyword evidence="2" id="KW-1185">Reference proteome</keyword>